<organism evidence="2 3">
    <name type="scientific">Prorocentrum cordatum</name>
    <dbReference type="NCBI Taxonomy" id="2364126"/>
    <lineage>
        <taxon>Eukaryota</taxon>
        <taxon>Sar</taxon>
        <taxon>Alveolata</taxon>
        <taxon>Dinophyceae</taxon>
        <taxon>Prorocentrales</taxon>
        <taxon>Prorocentraceae</taxon>
        <taxon>Prorocentrum</taxon>
    </lineage>
</organism>
<comment type="caution">
    <text evidence="2">The sequence shown here is derived from an EMBL/GenBank/DDBJ whole genome shotgun (WGS) entry which is preliminary data.</text>
</comment>
<evidence type="ECO:0000313" key="2">
    <source>
        <dbReference type="EMBL" id="CAK0829343.1"/>
    </source>
</evidence>
<keyword evidence="3" id="KW-1185">Reference proteome</keyword>
<gene>
    <name evidence="2" type="ORF">PCOR1329_LOCUS28329</name>
</gene>
<name>A0ABN9SBK0_9DINO</name>
<evidence type="ECO:0008006" key="4">
    <source>
        <dbReference type="Google" id="ProtNLM"/>
    </source>
</evidence>
<feature type="non-terminal residue" evidence="2">
    <location>
        <position position="205"/>
    </location>
</feature>
<evidence type="ECO:0000313" key="3">
    <source>
        <dbReference type="Proteomes" id="UP001189429"/>
    </source>
</evidence>
<dbReference type="EMBL" id="CAUYUJ010010435">
    <property type="protein sequence ID" value="CAK0829343.1"/>
    <property type="molecule type" value="Genomic_DNA"/>
</dbReference>
<proteinExistence type="predicted"/>
<feature type="region of interest" description="Disordered" evidence="1">
    <location>
        <begin position="1"/>
        <end position="21"/>
    </location>
</feature>
<dbReference type="Proteomes" id="UP001189429">
    <property type="component" value="Unassembled WGS sequence"/>
</dbReference>
<protein>
    <recommendedName>
        <fullName evidence="4">Ribosome biogenesis protein NOP53</fullName>
    </recommendedName>
</protein>
<accession>A0ABN9SBK0</accession>
<sequence length="205" mass="22854">AWKKQKLDAAKGPVEKPLERQANEALQQVRIFEKRPNRELNNLEKAKKWPADYATAAADAQAELDAQDNIRDVLDGKPDAILLTDGDGLLALGDTDYELSASDREESRKRRAELQSGLPTLAKELFSSMAASIDMVRADHAERRKRPAAKKRKEPARAIQPTAQMGQAWKRMATALLMVDREPLTPLLRQRPPSLTFVSGLVPHS</sequence>
<reference evidence="2" key="1">
    <citation type="submission" date="2023-10" db="EMBL/GenBank/DDBJ databases">
        <authorList>
            <person name="Chen Y."/>
            <person name="Shah S."/>
            <person name="Dougan E. K."/>
            <person name="Thang M."/>
            <person name="Chan C."/>
        </authorList>
    </citation>
    <scope>NUCLEOTIDE SEQUENCE [LARGE SCALE GENOMIC DNA]</scope>
</reference>
<evidence type="ECO:0000256" key="1">
    <source>
        <dbReference type="SAM" id="MobiDB-lite"/>
    </source>
</evidence>
<feature type="non-terminal residue" evidence="2">
    <location>
        <position position="1"/>
    </location>
</feature>